<feature type="compositionally biased region" description="Gly residues" evidence="1">
    <location>
        <begin position="73"/>
        <end position="99"/>
    </location>
</feature>
<protein>
    <submittedName>
        <fullName evidence="3">Uncharacterized protein</fullName>
    </submittedName>
</protein>
<feature type="region of interest" description="Disordered" evidence="1">
    <location>
        <begin position="52"/>
        <end position="99"/>
    </location>
</feature>
<gene>
    <name evidence="3" type="ORF">R9Z33_14805</name>
</gene>
<keyword evidence="2" id="KW-1133">Transmembrane helix</keyword>
<evidence type="ECO:0000313" key="4">
    <source>
        <dbReference type="Proteomes" id="UP001305521"/>
    </source>
</evidence>
<dbReference type="RefSeq" id="WP_318647348.1">
    <property type="nucleotide sequence ID" value="NZ_CP137852.1"/>
</dbReference>
<keyword evidence="2" id="KW-0812">Transmembrane</keyword>
<feature type="transmembrane region" description="Helical" evidence="2">
    <location>
        <begin position="30"/>
        <end position="51"/>
    </location>
</feature>
<evidence type="ECO:0000256" key="1">
    <source>
        <dbReference type="SAM" id="MobiDB-lite"/>
    </source>
</evidence>
<name>A0ABZ0PCE6_9PROT</name>
<accession>A0ABZ0PCE6</accession>
<keyword evidence="2" id="KW-0472">Membrane</keyword>
<feature type="compositionally biased region" description="Pro residues" evidence="1">
    <location>
        <begin position="52"/>
        <end position="66"/>
    </location>
</feature>
<organism evidence="3 4">
    <name type="scientific">Sediminicoccus rosea</name>
    <dbReference type="NCBI Taxonomy" id="1225128"/>
    <lineage>
        <taxon>Bacteria</taxon>
        <taxon>Pseudomonadati</taxon>
        <taxon>Pseudomonadota</taxon>
        <taxon>Alphaproteobacteria</taxon>
        <taxon>Acetobacterales</taxon>
        <taxon>Roseomonadaceae</taxon>
        <taxon>Sediminicoccus</taxon>
    </lineage>
</organism>
<sequence length="99" mass="9467">MERALLLLIGVVLLAGPVAAIWYFAFGALGITLMVVVMVFGGGALAAGFGYSPPPPQVDPNAPPRPLPDRYDGGGAGSAGNGGGGNAGGGNEGGGGEGS</sequence>
<reference evidence="3 4" key="1">
    <citation type="submission" date="2023-11" db="EMBL/GenBank/DDBJ databases">
        <title>Arctic aerobic anoxygenic photoheterotroph Sediminicoccus rosea KRV36 adapts its photosynthesis to long days of polar summer.</title>
        <authorList>
            <person name="Tomasch J."/>
            <person name="Kopejtka K."/>
            <person name="Bily T."/>
            <person name="Gardiner A.T."/>
            <person name="Gardian Z."/>
            <person name="Shivaramu S."/>
            <person name="Koblizek M."/>
            <person name="Engelhardt F."/>
            <person name="Kaftan D."/>
        </authorList>
    </citation>
    <scope>NUCLEOTIDE SEQUENCE [LARGE SCALE GENOMIC DNA]</scope>
    <source>
        <strain evidence="3 4">R-30</strain>
    </source>
</reference>
<proteinExistence type="predicted"/>
<evidence type="ECO:0000256" key="2">
    <source>
        <dbReference type="SAM" id="Phobius"/>
    </source>
</evidence>
<dbReference type="Proteomes" id="UP001305521">
    <property type="component" value="Chromosome"/>
</dbReference>
<evidence type="ECO:0000313" key="3">
    <source>
        <dbReference type="EMBL" id="WPB83370.1"/>
    </source>
</evidence>
<dbReference type="EMBL" id="CP137852">
    <property type="protein sequence ID" value="WPB83370.1"/>
    <property type="molecule type" value="Genomic_DNA"/>
</dbReference>
<keyword evidence="4" id="KW-1185">Reference proteome</keyword>